<dbReference type="GO" id="GO:0008270">
    <property type="term" value="F:zinc ion binding"/>
    <property type="evidence" value="ECO:0007669"/>
    <property type="project" value="InterPro"/>
</dbReference>
<keyword evidence="5" id="KW-0732">Signal</keyword>
<keyword evidence="2" id="KW-0479">Metal-binding</keyword>
<keyword evidence="4" id="KW-0862">Zinc</keyword>
<dbReference type="GO" id="GO:0004222">
    <property type="term" value="F:metalloendopeptidase activity"/>
    <property type="evidence" value="ECO:0007669"/>
    <property type="project" value="InterPro"/>
</dbReference>
<organism evidence="7 8">
    <name type="scientific">Candidatus Curtissbacteria bacterium RIFCSPLOWO2_01_FULL_42_26</name>
    <dbReference type="NCBI Taxonomy" id="1797729"/>
    <lineage>
        <taxon>Bacteria</taxon>
        <taxon>Candidatus Curtissiibacteriota</taxon>
    </lineage>
</organism>
<evidence type="ECO:0000256" key="2">
    <source>
        <dbReference type="ARBA" id="ARBA00022723"/>
    </source>
</evidence>
<gene>
    <name evidence="7" type="ORF">A3A60_01395</name>
</gene>
<dbReference type="AlphaFoldDB" id="A0A1F5HYB9"/>
<evidence type="ECO:0000313" key="8">
    <source>
        <dbReference type="Proteomes" id="UP000179227"/>
    </source>
</evidence>
<evidence type="ECO:0000256" key="1">
    <source>
        <dbReference type="ARBA" id="ARBA00022670"/>
    </source>
</evidence>
<evidence type="ECO:0000259" key="6">
    <source>
        <dbReference type="Pfam" id="PF00413"/>
    </source>
</evidence>
<keyword evidence="3" id="KW-0378">Hydrolase</keyword>
<evidence type="ECO:0000256" key="3">
    <source>
        <dbReference type="ARBA" id="ARBA00022801"/>
    </source>
</evidence>
<sequence>MRQYIRVTSSILAILIALFLVITPVLAAREAAGAKEAAQAPEAPEVPEVDGTYDEPTARGIVKVRVIVHKQRQRVTTNLLVCDLADPDSNATVAAAGWHLPSNWTYNLNVRSVPSSVGGANLATIASNVFSDWQGAAGNKVSFSQGASTTVDRSRYDGKNIVAWGRTSGNTLGVTYIRYFTLSGLVVDVDTIMNKRVPWSWSNSDTCANTNSYDAENILTHEIGHWMGLDDHYDAAYVDNTMFGYGAKGEVKKNTLTTGDIAGVSAIYP</sequence>
<dbReference type="SUPFAM" id="SSF55486">
    <property type="entry name" value="Metalloproteases ('zincins'), catalytic domain"/>
    <property type="match status" value="1"/>
</dbReference>
<reference evidence="7 8" key="1">
    <citation type="journal article" date="2016" name="Nat. Commun.">
        <title>Thousands of microbial genomes shed light on interconnected biogeochemical processes in an aquifer system.</title>
        <authorList>
            <person name="Anantharaman K."/>
            <person name="Brown C.T."/>
            <person name="Hug L.A."/>
            <person name="Sharon I."/>
            <person name="Castelle C.J."/>
            <person name="Probst A.J."/>
            <person name="Thomas B.C."/>
            <person name="Singh A."/>
            <person name="Wilkins M.J."/>
            <person name="Karaoz U."/>
            <person name="Brodie E.L."/>
            <person name="Williams K.H."/>
            <person name="Hubbard S.S."/>
            <person name="Banfield J.F."/>
        </authorList>
    </citation>
    <scope>NUCLEOTIDE SEQUENCE [LARGE SCALE GENOMIC DNA]</scope>
</reference>
<dbReference type="Gene3D" id="3.40.390.10">
    <property type="entry name" value="Collagenase (Catalytic Domain)"/>
    <property type="match status" value="1"/>
</dbReference>
<dbReference type="EMBL" id="MFBS01000025">
    <property type="protein sequence ID" value="OGE09096.1"/>
    <property type="molecule type" value="Genomic_DNA"/>
</dbReference>
<dbReference type="InterPro" id="IPR001818">
    <property type="entry name" value="Pept_M10_metallopeptidase"/>
</dbReference>
<evidence type="ECO:0000313" key="7">
    <source>
        <dbReference type="EMBL" id="OGE09096.1"/>
    </source>
</evidence>
<dbReference type="InterPro" id="IPR024079">
    <property type="entry name" value="MetalloPept_cat_dom_sf"/>
</dbReference>
<dbReference type="Pfam" id="PF00413">
    <property type="entry name" value="Peptidase_M10"/>
    <property type="match status" value="1"/>
</dbReference>
<keyword evidence="1" id="KW-0645">Protease</keyword>
<proteinExistence type="predicted"/>
<feature type="domain" description="Peptidase M10 metallopeptidase" evidence="6">
    <location>
        <begin position="189"/>
        <end position="268"/>
    </location>
</feature>
<evidence type="ECO:0000256" key="4">
    <source>
        <dbReference type="ARBA" id="ARBA00022833"/>
    </source>
</evidence>
<dbReference type="GO" id="GO:0031012">
    <property type="term" value="C:extracellular matrix"/>
    <property type="evidence" value="ECO:0007669"/>
    <property type="project" value="InterPro"/>
</dbReference>
<dbReference type="Proteomes" id="UP000179227">
    <property type="component" value="Unassembled WGS sequence"/>
</dbReference>
<feature type="chain" id="PRO_5009518833" description="Peptidase M10 metallopeptidase domain-containing protein" evidence="5">
    <location>
        <begin position="28"/>
        <end position="269"/>
    </location>
</feature>
<comment type="caution">
    <text evidence="7">The sequence shown here is derived from an EMBL/GenBank/DDBJ whole genome shotgun (WGS) entry which is preliminary data.</text>
</comment>
<protein>
    <recommendedName>
        <fullName evidence="6">Peptidase M10 metallopeptidase domain-containing protein</fullName>
    </recommendedName>
</protein>
<feature type="signal peptide" evidence="5">
    <location>
        <begin position="1"/>
        <end position="27"/>
    </location>
</feature>
<dbReference type="GO" id="GO:0006508">
    <property type="term" value="P:proteolysis"/>
    <property type="evidence" value="ECO:0007669"/>
    <property type="project" value="UniProtKB-KW"/>
</dbReference>
<name>A0A1F5HYB9_9BACT</name>
<evidence type="ECO:0000256" key="5">
    <source>
        <dbReference type="SAM" id="SignalP"/>
    </source>
</evidence>
<accession>A0A1F5HYB9</accession>